<dbReference type="InterPro" id="IPR001173">
    <property type="entry name" value="Glyco_trans_2-like"/>
</dbReference>
<dbReference type="EC" id="2.4.-.-" evidence="6"/>
<dbReference type="InterPro" id="IPR029044">
    <property type="entry name" value="Nucleotide-diphossugar_trans"/>
</dbReference>
<dbReference type="PANTHER" id="PTHR43630">
    <property type="entry name" value="POLY-BETA-1,6-N-ACETYL-D-GLUCOSAMINE SYNTHASE"/>
    <property type="match status" value="1"/>
</dbReference>
<dbReference type="PANTHER" id="PTHR43630:SF1">
    <property type="entry name" value="POLY-BETA-1,6-N-ACETYL-D-GLUCOSAMINE SYNTHASE"/>
    <property type="match status" value="1"/>
</dbReference>
<keyword evidence="4" id="KW-1133">Transmembrane helix</keyword>
<proteinExistence type="inferred from homology"/>
<dbReference type="SUPFAM" id="SSF53448">
    <property type="entry name" value="Nucleotide-diphospho-sugar transferases"/>
    <property type="match status" value="1"/>
</dbReference>
<accession>A0ABV3ZML4</accession>
<keyword evidence="2 6" id="KW-0328">Glycosyltransferase</keyword>
<dbReference type="EMBL" id="JAULBC010000008">
    <property type="protein sequence ID" value="MEX6690344.1"/>
    <property type="molecule type" value="Genomic_DNA"/>
</dbReference>
<dbReference type="GO" id="GO:0016757">
    <property type="term" value="F:glycosyltransferase activity"/>
    <property type="evidence" value="ECO:0007669"/>
    <property type="project" value="UniProtKB-KW"/>
</dbReference>
<dbReference type="RefSeq" id="WP_369331757.1">
    <property type="nucleotide sequence ID" value="NZ_JAULBC010000008.1"/>
</dbReference>
<comment type="caution">
    <text evidence="6">The sequence shown here is derived from an EMBL/GenBank/DDBJ whole genome shotgun (WGS) entry which is preliminary data.</text>
</comment>
<evidence type="ECO:0000313" key="6">
    <source>
        <dbReference type="EMBL" id="MEX6690344.1"/>
    </source>
</evidence>
<keyword evidence="7" id="KW-1185">Reference proteome</keyword>
<gene>
    <name evidence="6" type="ORF">QTN47_22730</name>
</gene>
<dbReference type="Pfam" id="PF00535">
    <property type="entry name" value="Glycos_transf_2"/>
    <property type="match status" value="1"/>
</dbReference>
<protein>
    <submittedName>
        <fullName evidence="6">Glycosyltransferase</fullName>
        <ecNumber evidence="6">2.4.-.-</ecNumber>
    </submittedName>
</protein>
<evidence type="ECO:0000256" key="1">
    <source>
        <dbReference type="ARBA" id="ARBA00006739"/>
    </source>
</evidence>
<organism evidence="6 7">
    <name type="scientific">Danxiaibacter flavus</name>
    <dbReference type="NCBI Taxonomy" id="3049108"/>
    <lineage>
        <taxon>Bacteria</taxon>
        <taxon>Pseudomonadati</taxon>
        <taxon>Bacteroidota</taxon>
        <taxon>Chitinophagia</taxon>
        <taxon>Chitinophagales</taxon>
        <taxon>Chitinophagaceae</taxon>
        <taxon>Danxiaibacter</taxon>
    </lineage>
</organism>
<evidence type="ECO:0000256" key="3">
    <source>
        <dbReference type="ARBA" id="ARBA00022679"/>
    </source>
</evidence>
<comment type="similarity">
    <text evidence="1">Belongs to the glycosyltransferase 2 family.</text>
</comment>
<name>A0ABV3ZML4_9BACT</name>
<dbReference type="Gene3D" id="3.90.550.10">
    <property type="entry name" value="Spore Coat Polysaccharide Biosynthesis Protein SpsA, Chain A"/>
    <property type="match status" value="1"/>
</dbReference>
<feature type="transmembrane region" description="Helical" evidence="4">
    <location>
        <begin position="286"/>
        <end position="309"/>
    </location>
</feature>
<keyword evidence="3 6" id="KW-0808">Transferase</keyword>
<evidence type="ECO:0000313" key="7">
    <source>
        <dbReference type="Proteomes" id="UP001560573"/>
    </source>
</evidence>
<dbReference type="Proteomes" id="UP001560573">
    <property type="component" value="Unassembled WGS sequence"/>
</dbReference>
<feature type="domain" description="Glycosyltransferase 2-like" evidence="5">
    <location>
        <begin position="43"/>
        <end position="214"/>
    </location>
</feature>
<keyword evidence="4" id="KW-0812">Transmembrane</keyword>
<evidence type="ECO:0000259" key="5">
    <source>
        <dbReference type="Pfam" id="PF00535"/>
    </source>
</evidence>
<reference evidence="6 7" key="1">
    <citation type="submission" date="2023-07" db="EMBL/GenBank/DDBJ databases">
        <authorList>
            <person name="Lian W.-H."/>
        </authorList>
    </citation>
    <scope>NUCLEOTIDE SEQUENCE [LARGE SCALE GENOMIC DNA]</scope>
    <source>
        <strain evidence="6 7">SYSU DXS3180</strain>
    </source>
</reference>
<feature type="transmembrane region" description="Helical" evidence="4">
    <location>
        <begin position="347"/>
        <end position="366"/>
    </location>
</feature>
<evidence type="ECO:0000256" key="4">
    <source>
        <dbReference type="SAM" id="Phobius"/>
    </source>
</evidence>
<sequence>MIVVIVTAVLLCCYAALIHTYRIWYRRLKPFVIPDIEPATSFSIIIPARNEETSISNCVLSIINNHYPSDLFEVIVIDDHSTDRTPVIVEEISKKYSNVKLIRLAEELDGTSLNSYKKKAIEIAISYSTKDWIVTTDADCRVTPRWLKGYDAYIQQNDPVFVAAPVMFVTDGSFVTMFQCLDFISLQGITAASVSAGFHSMCNGANLGYRKDVFYEVNGFKGIDNIASGDDMLLMHKMNMHYSDRIGYLFAREAVVLTDPMPDWKSFFNQRIRWASKAEAYDDKRIIFVLLFVYTLNFLLLFLPVLALWNPYILLYWLGLVILKTFSEYTFMFFVASFFRLKPLLRWFPFMQPVHIFYTVIAGFFGKFGKYQWKGRTVK</sequence>
<evidence type="ECO:0000256" key="2">
    <source>
        <dbReference type="ARBA" id="ARBA00022676"/>
    </source>
</evidence>
<keyword evidence="4" id="KW-0472">Membrane</keyword>
<feature type="transmembrane region" description="Helical" evidence="4">
    <location>
        <begin position="316"/>
        <end position="341"/>
    </location>
</feature>